<comment type="caution">
    <text evidence="1">The sequence shown here is derived from an EMBL/GenBank/DDBJ whole genome shotgun (WGS) entry which is preliminary data.</text>
</comment>
<sequence>MNLWIEFGDEFPFINDTLIRISLIDESVRKNITELFEKPKANVTQYVTFEDLRPSGWYTIDICLIIEPPNEFERINGFSLHSYAWPVCKKIGYHTNPIDIGIRPNYSPIFFVSFTTFFVEINSLNV</sequence>
<dbReference type="AlphaFoldDB" id="A0ABD6EYW0"/>
<dbReference type="EMBL" id="JBGFUD010019607">
    <property type="protein sequence ID" value="MFH4984640.1"/>
    <property type="molecule type" value="Genomic_DNA"/>
</dbReference>
<keyword evidence="2" id="KW-1185">Reference proteome</keyword>
<accession>A0ABD6EYW0</accession>
<evidence type="ECO:0000313" key="1">
    <source>
        <dbReference type="EMBL" id="MFH4984640.1"/>
    </source>
</evidence>
<dbReference type="Proteomes" id="UP001608902">
    <property type="component" value="Unassembled WGS sequence"/>
</dbReference>
<evidence type="ECO:0000313" key="2">
    <source>
        <dbReference type="Proteomes" id="UP001608902"/>
    </source>
</evidence>
<gene>
    <name evidence="1" type="ORF">AB6A40_011349</name>
</gene>
<proteinExistence type="predicted"/>
<organism evidence="1 2">
    <name type="scientific">Gnathostoma spinigerum</name>
    <dbReference type="NCBI Taxonomy" id="75299"/>
    <lineage>
        <taxon>Eukaryota</taxon>
        <taxon>Metazoa</taxon>
        <taxon>Ecdysozoa</taxon>
        <taxon>Nematoda</taxon>
        <taxon>Chromadorea</taxon>
        <taxon>Rhabditida</taxon>
        <taxon>Spirurina</taxon>
        <taxon>Gnathostomatomorpha</taxon>
        <taxon>Gnathostomatoidea</taxon>
        <taxon>Gnathostomatidae</taxon>
        <taxon>Gnathostoma</taxon>
    </lineage>
</organism>
<name>A0ABD6EYW0_9BILA</name>
<protein>
    <submittedName>
        <fullName evidence="1">Uncharacterized protein</fullName>
    </submittedName>
</protein>
<reference evidence="1 2" key="1">
    <citation type="submission" date="2024-08" db="EMBL/GenBank/DDBJ databases">
        <title>Gnathostoma spinigerum genome.</title>
        <authorList>
            <person name="Gonzalez-Bertolin B."/>
            <person name="Monzon S."/>
            <person name="Zaballos A."/>
            <person name="Jimenez P."/>
            <person name="Dekumyoy P."/>
            <person name="Varona S."/>
            <person name="Cuesta I."/>
            <person name="Sumanam S."/>
            <person name="Adisakwattana P."/>
            <person name="Gasser R.B."/>
            <person name="Hernandez-Gonzalez A."/>
            <person name="Young N.D."/>
            <person name="Perteguer M.J."/>
        </authorList>
    </citation>
    <scope>NUCLEOTIDE SEQUENCE [LARGE SCALE GENOMIC DNA]</scope>
    <source>
        <strain evidence="1">AL3</strain>
        <tissue evidence="1">Liver</tissue>
    </source>
</reference>